<comment type="caution">
    <text evidence="1">The sequence shown here is derived from an EMBL/GenBank/DDBJ whole genome shotgun (WGS) entry which is preliminary data.</text>
</comment>
<dbReference type="AlphaFoldDB" id="K0PSN7"/>
<dbReference type="STRING" id="1211777.BN77_p40105"/>
<evidence type="ECO:0000313" key="2">
    <source>
        <dbReference type="Proteomes" id="UP000009319"/>
    </source>
</evidence>
<dbReference type="Proteomes" id="UP000009319">
    <property type="component" value="Unassembled WGS sequence"/>
</dbReference>
<dbReference type="EMBL" id="CANI01000059">
    <property type="protein sequence ID" value="CCM79736.1"/>
    <property type="molecule type" value="Genomic_DNA"/>
</dbReference>
<dbReference type="HOGENOM" id="CLU_2719562_0_0_5"/>
<name>K0PSN7_9HYPH</name>
<sequence>MLLKHLPTSHTALRPIHPLLGKYQPLDCEICGTDLLKRSVGGENLGVMVLGQKGHNRVENLHFVCGACATKR</sequence>
<reference evidence="1 2" key="1">
    <citation type="journal article" date="2013" name="Genome Announc.">
        <title>Draft Genome Sequence of Rhizobium mesoamericanum STM3625, a Nitrogen-Fixing Symbiont of Mimosa pudica Isolated in French Guiana (South America).</title>
        <authorList>
            <person name="Moulin L."/>
            <person name="Mornico D."/>
            <person name="Melkonian R."/>
            <person name="Klonowska A."/>
        </authorList>
    </citation>
    <scope>NUCLEOTIDE SEQUENCE [LARGE SCALE GENOMIC DNA]</scope>
    <source>
        <strain evidence="1 2">STM3625</strain>
    </source>
</reference>
<accession>K0PSN7</accession>
<organism evidence="1 2">
    <name type="scientific">Rhizobium mesoamericanum STM3625</name>
    <dbReference type="NCBI Taxonomy" id="1211777"/>
    <lineage>
        <taxon>Bacteria</taxon>
        <taxon>Pseudomonadati</taxon>
        <taxon>Pseudomonadota</taxon>
        <taxon>Alphaproteobacteria</taxon>
        <taxon>Hyphomicrobiales</taxon>
        <taxon>Rhizobiaceae</taxon>
        <taxon>Rhizobium/Agrobacterium group</taxon>
        <taxon>Rhizobium</taxon>
    </lineage>
</organism>
<evidence type="ECO:0000313" key="1">
    <source>
        <dbReference type="EMBL" id="CCM79736.1"/>
    </source>
</evidence>
<gene>
    <name evidence="1" type="ORF">BN77_p40105</name>
</gene>
<protein>
    <submittedName>
        <fullName evidence="1">Uncharacterized protein</fullName>
    </submittedName>
</protein>
<keyword evidence="2" id="KW-1185">Reference proteome</keyword>
<proteinExistence type="predicted"/>